<dbReference type="EMBL" id="JANPWB010000005">
    <property type="protein sequence ID" value="KAJ1186599.1"/>
    <property type="molecule type" value="Genomic_DNA"/>
</dbReference>
<organism evidence="2 3">
    <name type="scientific">Pleurodeles waltl</name>
    <name type="common">Iberian ribbed newt</name>
    <dbReference type="NCBI Taxonomy" id="8319"/>
    <lineage>
        <taxon>Eukaryota</taxon>
        <taxon>Metazoa</taxon>
        <taxon>Chordata</taxon>
        <taxon>Craniata</taxon>
        <taxon>Vertebrata</taxon>
        <taxon>Euteleostomi</taxon>
        <taxon>Amphibia</taxon>
        <taxon>Batrachia</taxon>
        <taxon>Caudata</taxon>
        <taxon>Salamandroidea</taxon>
        <taxon>Salamandridae</taxon>
        <taxon>Pleurodelinae</taxon>
        <taxon>Pleurodeles</taxon>
    </lineage>
</organism>
<reference evidence="2" key="1">
    <citation type="journal article" date="2022" name="bioRxiv">
        <title>Sequencing and chromosome-scale assembly of the giantPleurodeles waltlgenome.</title>
        <authorList>
            <person name="Brown T."/>
            <person name="Elewa A."/>
            <person name="Iarovenko S."/>
            <person name="Subramanian E."/>
            <person name="Araus A.J."/>
            <person name="Petzold A."/>
            <person name="Susuki M."/>
            <person name="Suzuki K.-i.T."/>
            <person name="Hayashi T."/>
            <person name="Toyoda A."/>
            <person name="Oliveira C."/>
            <person name="Osipova E."/>
            <person name="Leigh N.D."/>
            <person name="Simon A."/>
            <person name="Yun M.H."/>
        </authorList>
    </citation>
    <scope>NUCLEOTIDE SEQUENCE</scope>
    <source>
        <strain evidence="2">20211129_DDA</strain>
        <tissue evidence="2">Liver</tissue>
    </source>
</reference>
<gene>
    <name evidence="2" type="ORF">NDU88_003380</name>
</gene>
<sequence>MGAVCGWIVQVWPLLTATIIRGRASGWVRPAAVGRVCVALLELLAGPRGRGAAVAAISGVRCSPFLGPDRRLHRAPALFDYRCTRGSRGFGRTDCLGYCGGPCAGLWKEDWSCEDGGAGSVGSGPHCLA</sequence>
<accession>A0AAV7UDW3</accession>
<proteinExistence type="predicted"/>
<keyword evidence="3" id="KW-1185">Reference proteome</keyword>
<comment type="caution">
    <text evidence="2">The sequence shown here is derived from an EMBL/GenBank/DDBJ whole genome shotgun (WGS) entry which is preliminary data.</text>
</comment>
<feature type="signal peptide" evidence="1">
    <location>
        <begin position="1"/>
        <end position="17"/>
    </location>
</feature>
<feature type="chain" id="PRO_5043967203" description="Secreted protein" evidence="1">
    <location>
        <begin position="18"/>
        <end position="129"/>
    </location>
</feature>
<evidence type="ECO:0000313" key="2">
    <source>
        <dbReference type="EMBL" id="KAJ1186599.1"/>
    </source>
</evidence>
<evidence type="ECO:0000313" key="3">
    <source>
        <dbReference type="Proteomes" id="UP001066276"/>
    </source>
</evidence>
<protein>
    <recommendedName>
        <fullName evidence="4">Secreted protein</fullName>
    </recommendedName>
</protein>
<name>A0AAV7UDW3_PLEWA</name>
<dbReference type="AlphaFoldDB" id="A0AAV7UDW3"/>
<evidence type="ECO:0008006" key="4">
    <source>
        <dbReference type="Google" id="ProtNLM"/>
    </source>
</evidence>
<keyword evidence="1" id="KW-0732">Signal</keyword>
<evidence type="ECO:0000256" key="1">
    <source>
        <dbReference type="SAM" id="SignalP"/>
    </source>
</evidence>
<dbReference type="Proteomes" id="UP001066276">
    <property type="component" value="Chromosome 3_1"/>
</dbReference>